<sequence>MDGVPPEILYVVCSLLDVDDVLNFRLVNKLFADIGAAYMLPEVTFYMHQEEFDRLRTISLHPIFSKHVSSVTYFAEVLDSPKVSWREFVRDHKSKMRWNGKLRKLNLTPGQLMAEYNKYSKEVDVQAKLMMTEKDQDLLKEVLPRFPKLEALTMSSGNLFYEGRYRTQRKKPFADILRSGYMTGTHPEGKRPLDALLLANAHSPCALKTLRAGSLHWRFFKRSERDLARMFRPLANLTSIELSVNVDPADERIHEGNSLRKCQRLLAKGSIRKILKSMPHLECLYVEILNLECDQQEKGACLKDIIELSFHWPNLKELVLGGIVGDREEFMKFFLPHKDTLQKLCLRDVTLATTSWGKFLPDIRRNLRLEEACICGDIYGQNEDEDMHNTWATALELPGLEYWDLSVPEVGSHDMRQSINMYCRQGGEKYPDELPLSEDVVEEYYDEYVEPYFENDSNFNNSDDDDEDSDDDVDNGNSEDDTDGNWEDVSDEDDMSDGSMDSFFREPASFAFHMMMAGAFGPPPGFHDGDGLLNDTGEPDGIDTESESELHDEADLAEFAELMPPWFWESISGFSLPTTDMSGMTQY</sequence>
<evidence type="ECO:0000313" key="4">
    <source>
        <dbReference type="Proteomes" id="UP000319160"/>
    </source>
</evidence>
<feature type="region of interest" description="Disordered" evidence="1">
    <location>
        <begin position="452"/>
        <end position="501"/>
    </location>
</feature>
<protein>
    <recommendedName>
        <fullName evidence="2">F-box domain-containing protein</fullName>
    </recommendedName>
</protein>
<dbReference type="Proteomes" id="UP000319160">
    <property type="component" value="Unassembled WGS sequence"/>
</dbReference>
<comment type="caution">
    <text evidence="3">The sequence shown here is derived from an EMBL/GenBank/DDBJ whole genome shotgun (WGS) entry which is preliminary data.</text>
</comment>
<feature type="domain" description="F-box" evidence="2">
    <location>
        <begin position="1"/>
        <end position="34"/>
    </location>
</feature>
<accession>A0A553IE86</accession>
<evidence type="ECO:0000256" key="1">
    <source>
        <dbReference type="SAM" id="MobiDB-lite"/>
    </source>
</evidence>
<reference evidence="4" key="1">
    <citation type="submission" date="2019-06" db="EMBL/GenBank/DDBJ databases">
        <title>Draft genome sequence of the griseofulvin-producing fungus Xylaria cubensis strain G536.</title>
        <authorList>
            <person name="Mead M.E."/>
            <person name="Raja H.A."/>
            <person name="Steenwyk J.L."/>
            <person name="Knowles S.L."/>
            <person name="Oberlies N.H."/>
            <person name="Rokas A."/>
        </authorList>
    </citation>
    <scope>NUCLEOTIDE SEQUENCE [LARGE SCALE GENOMIC DNA]</scope>
    <source>
        <strain evidence="4">G536</strain>
    </source>
</reference>
<organism evidence="3 4">
    <name type="scientific">Xylaria flabelliformis</name>
    <dbReference type="NCBI Taxonomy" id="2512241"/>
    <lineage>
        <taxon>Eukaryota</taxon>
        <taxon>Fungi</taxon>
        <taxon>Dikarya</taxon>
        <taxon>Ascomycota</taxon>
        <taxon>Pezizomycotina</taxon>
        <taxon>Sordariomycetes</taxon>
        <taxon>Xylariomycetidae</taxon>
        <taxon>Xylariales</taxon>
        <taxon>Xylariaceae</taxon>
        <taxon>Xylaria</taxon>
    </lineage>
</organism>
<dbReference type="OrthoDB" id="5422579at2759"/>
<dbReference type="InterPro" id="IPR001810">
    <property type="entry name" value="F-box_dom"/>
</dbReference>
<dbReference type="AlphaFoldDB" id="A0A553IE86"/>
<gene>
    <name evidence="3" type="ORF">FHL15_000602</name>
</gene>
<proteinExistence type="predicted"/>
<name>A0A553IE86_9PEZI</name>
<feature type="compositionally biased region" description="Acidic residues" evidence="1">
    <location>
        <begin position="462"/>
        <end position="496"/>
    </location>
</feature>
<dbReference type="PROSITE" id="PS50181">
    <property type="entry name" value="FBOX"/>
    <property type="match status" value="1"/>
</dbReference>
<dbReference type="Gene3D" id="3.80.10.10">
    <property type="entry name" value="Ribonuclease Inhibitor"/>
    <property type="match status" value="1"/>
</dbReference>
<keyword evidence="4" id="KW-1185">Reference proteome</keyword>
<dbReference type="InterPro" id="IPR032675">
    <property type="entry name" value="LRR_dom_sf"/>
</dbReference>
<dbReference type="STRING" id="2512241.A0A553IE86"/>
<dbReference type="SUPFAM" id="SSF52047">
    <property type="entry name" value="RNI-like"/>
    <property type="match status" value="1"/>
</dbReference>
<evidence type="ECO:0000313" key="3">
    <source>
        <dbReference type="EMBL" id="TRX98528.1"/>
    </source>
</evidence>
<evidence type="ECO:0000259" key="2">
    <source>
        <dbReference type="PROSITE" id="PS50181"/>
    </source>
</evidence>
<dbReference type="CDD" id="cd09917">
    <property type="entry name" value="F-box_SF"/>
    <property type="match status" value="1"/>
</dbReference>
<dbReference type="EMBL" id="VFLP01000002">
    <property type="protein sequence ID" value="TRX98528.1"/>
    <property type="molecule type" value="Genomic_DNA"/>
</dbReference>